<dbReference type="Pfam" id="PF09394">
    <property type="entry name" value="Inhibitor_I42"/>
    <property type="match status" value="1"/>
</dbReference>
<keyword evidence="4" id="KW-0732">Signal</keyword>
<dbReference type="AlphaFoldDB" id="A0A9X2J105"/>
<keyword evidence="1" id="KW-0646">Protease inhibitor</keyword>
<organism evidence="6 7">
    <name type="scientific">Nocardia pulmonis</name>
    <dbReference type="NCBI Taxonomy" id="2951408"/>
    <lineage>
        <taxon>Bacteria</taxon>
        <taxon>Bacillati</taxon>
        <taxon>Actinomycetota</taxon>
        <taxon>Actinomycetes</taxon>
        <taxon>Mycobacteriales</taxon>
        <taxon>Nocardiaceae</taxon>
        <taxon>Nocardia</taxon>
    </lineage>
</organism>
<dbReference type="PANTHER" id="PTHR36530:SF1">
    <property type="entry name" value="AMOEBIASIN-1"/>
    <property type="match status" value="1"/>
</dbReference>
<evidence type="ECO:0000256" key="4">
    <source>
        <dbReference type="SAM" id="SignalP"/>
    </source>
</evidence>
<dbReference type="RefSeq" id="WP_251914778.1">
    <property type="nucleotide sequence ID" value="NZ_JAMRXG010000010.1"/>
</dbReference>
<feature type="region of interest" description="Disordered" evidence="3">
    <location>
        <begin position="22"/>
        <end position="47"/>
    </location>
</feature>
<evidence type="ECO:0000256" key="2">
    <source>
        <dbReference type="ARBA" id="ARBA00022704"/>
    </source>
</evidence>
<proteinExistence type="predicted"/>
<dbReference type="Proteomes" id="UP001139157">
    <property type="component" value="Unassembled WGS sequence"/>
</dbReference>
<feature type="domain" description="Proteinase inhibitor I42 chagasin" evidence="5">
    <location>
        <begin position="59"/>
        <end position="148"/>
    </location>
</feature>
<keyword evidence="2" id="KW-0789">Thiol protease inhibitor</keyword>
<dbReference type="InterPro" id="IPR036331">
    <property type="entry name" value="Chagasin-like_sf"/>
</dbReference>
<feature type="compositionally biased region" description="Low complexity" evidence="3">
    <location>
        <begin position="32"/>
        <end position="45"/>
    </location>
</feature>
<dbReference type="InterPro" id="IPR018990">
    <property type="entry name" value="Prot_inh_I42_chagasin"/>
</dbReference>
<dbReference type="SUPFAM" id="SSF141066">
    <property type="entry name" value="ICP-like"/>
    <property type="match status" value="1"/>
</dbReference>
<accession>A0A9X2J105</accession>
<dbReference type="EMBL" id="JAMRXG010000010">
    <property type="protein sequence ID" value="MCM6776486.1"/>
    <property type="molecule type" value="Genomic_DNA"/>
</dbReference>
<evidence type="ECO:0000256" key="1">
    <source>
        <dbReference type="ARBA" id="ARBA00022690"/>
    </source>
</evidence>
<evidence type="ECO:0000313" key="7">
    <source>
        <dbReference type="Proteomes" id="UP001139157"/>
    </source>
</evidence>
<feature type="chain" id="PRO_5040994732" evidence="4">
    <location>
        <begin position="20"/>
        <end position="153"/>
    </location>
</feature>
<dbReference type="Gene3D" id="2.60.40.2020">
    <property type="match status" value="1"/>
</dbReference>
<dbReference type="InterPro" id="IPR052781">
    <property type="entry name" value="Cys_protease_inhibitor_I42"/>
</dbReference>
<evidence type="ECO:0000313" key="6">
    <source>
        <dbReference type="EMBL" id="MCM6776486.1"/>
    </source>
</evidence>
<dbReference type="PANTHER" id="PTHR36530">
    <property type="entry name" value="INHIBITOR OF CYSTEINE PEPTIDASE"/>
    <property type="match status" value="1"/>
</dbReference>
<feature type="signal peptide" evidence="4">
    <location>
        <begin position="1"/>
        <end position="19"/>
    </location>
</feature>
<evidence type="ECO:0000256" key="3">
    <source>
        <dbReference type="SAM" id="MobiDB-lite"/>
    </source>
</evidence>
<reference evidence="6" key="1">
    <citation type="submission" date="2022-06" db="EMBL/GenBank/DDBJ databases">
        <title>Novel species in genus nocardia.</title>
        <authorList>
            <person name="Li F."/>
        </authorList>
    </citation>
    <scope>NUCLEOTIDE SEQUENCE</scope>
    <source>
        <strain evidence="6">CDC141</strain>
    </source>
</reference>
<name>A0A9X2J105_9NOCA</name>
<sequence>MRAPLLVIALLGLTLAACGNDGGSDHSEHGSTTTGAATTTAAPAPRNLDATANGQRVAMRVGEEVTVSLAANPTTGYQWQLRELDQALVKQKDDPDFRPDPNPNNAVGVGGTSIWTFTAVAPGATKLVLGYLRPWEQGVEPSQTFTVTFDVTR</sequence>
<comment type="caution">
    <text evidence="6">The sequence shown here is derived from an EMBL/GenBank/DDBJ whole genome shotgun (WGS) entry which is preliminary data.</text>
</comment>
<dbReference type="PROSITE" id="PS51257">
    <property type="entry name" value="PROKAR_LIPOPROTEIN"/>
    <property type="match status" value="1"/>
</dbReference>
<protein>
    <submittedName>
        <fullName evidence="6">Protease inhibitor I42 family protein</fullName>
    </submittedName>
</protein>
<gene>
    <name evidence="6" type="ORF">NDR86_23655</name>
</gene>
<keyword evidence="7" id="KW-1185">Reference proteome</keyword>
<dbReference type="GO" id="GO:0004869">
    <property type="term" value="F:cysteine-type endopeptidase inhibitor activity"/>
    <property type="evidence" value="ECO:0007669"/>
    <property type="project" value="UniProtKB-KW"/>
</dbReference>
<evidence type="ECO:0000259" key="5">
    <source>
        <dbReference type="Pfam" id="PF09394"/>
    </source>
</evidence>